<protein>
    <recommendedName>
        <fullName evidence="2">DUF1641 domain-containing protein</fullName>
    </recommendedName>
</protein>
<name>A0A7C3UXI6_9BACT</name>
<evidence type="ECO:0008006" key="2">
    <source>
        <dbReference type="Google" id="ProtNLM"/>
    </source>
</evidence>
<evidence type="ECO:0000313" key="1">
    <source>
        <dbReference type="EMBL" id="HGF33998.1"/>
    </source>
</evidence>
<reference evidence="1" key="1">
    <citation type="journal article" date="2020" name="mSystems">
        <title>Genome- and Community-Level Interaction Insights into Carbon Utilization and Element Cycling Functions of Hydrothermarchaeota in Hydrothermal Sediment.</title>
        <authorList>
            <person name="Zhou Z."/>
            <person name="Liu Y."/>
            <person name="Xu W."/>
            <person name="Pan J."/>
            <person name="Luo Z.H."/>
            <person name="Li M."/>
        </authorList>
    </citation>
    <scope>NUCLEOTIDE SEQUENCE [LARGE SCALE GENOMIC DNA]</scope>
    <source>
        <strain evidence="1">SpSt-897</strain>
    </source>
</reference>
<comment type="caution">
    <text evidence="1">The sequence shown here is derived from an EMBL/GenBank/DDBJ whole genome shotgun (WGS) entry which is preliminary data.</text>
</comment>
<organism evidence="1">
    <name type="scientific">Desulfobacca acetoxidans</name>
    <dbReference type="NCBI Taxonomy" id="60893"/>
    <lineage>
        <taxon>Bacteria</taxon>
        <taxon>Pseudomonadati</taxon>
        <taxon>Thermodesulfobacteriota</taxon>
        <taxon>Desulfobaccia</taxon>
        <taxon>Desulfobaccales</taxon>
        <taxon>Desulfobaccaceae</taxon>
        <taxon>Desulfobacca</taxon>
    </lineage>
</organism>
<proteinExistence type="predicted"/>
<accession>A0A7C3UXI6</accession>
<dbReference type="AlphaFoldDB" id="A0A7C3UXI6"/>
<gene>
    <name evidence="1" type="ORF">ENW96_06360</name>
</gene>
<sequence>MSAEEQLLERLERIEAKLDRVTAFEEQWRQAGDAWENLRDLGRDLSLLMPPSVRLLTEELAEVETGFQLEDIFCLLKRLLLSFRHIAWSLEQLENLIDWWQDMEPLLKILVPHIIDKLDDLEQKGIFRVNQAILHMYAKLASAYSPEDIEAIGDGFVRMHGMVKKFADPIVIQSLEAVVGMYAKLAAVYKPEDIEAIGDGFVRMHGIVKKFADPRVIEFLDRLTDLPVQVDLKAARPVGPFGMPFRLLSKECKEGMGVALELTRALGRLKSGNNGAAAQEKENV</sequence>
<dbReference type="EMBL" id="DTMF01000160">
    <property type="protein sequence ID" value="HGF33998.1"/>
    <property type="molecule type" value="Genomic_DNA"/>
</dbReference>